<name>G4R8D1_PELHB</name>
<feature type="domain" description="DUF1468" evidence="2">
    <location>
        <begin position="9"/>
        <end position="148"/>
    </location>
</feature>
<dbReference type="STRING" id="1082931.KKY_2366"/>
<evidence type="ECO:0000259" key="2">
    <source>
        <dbReference type="Pfam" id="PF07331"/>
    </source>
</evidence>
<dbReference type="KEGG" id="phl:KKY_2366"/>
<sequence>MTINKVDLVGGLCLFALGAAILAIALTYNIGSATRMGPGYFPMVLGGLMMGLAALIALAALRPRAAAPEGDEEPINFSWRPVIAVLLSIVGFMVGMAYGGLLPAVFLTVIISSLGDTKSRWFGIAVLCIALPFATWLIFSRGLGMPIPLIKVPF</sequence>
<protein>
    <submittedName>
        <fullName evidence="3">Tricarboxylate transport protein TctB</fullName>
    </submittedName>
</protein>
<keyword evidence="1" id="KW-1133">Transmembrane helix</keyword>
<feature type="transmembrane region" description="Helical" evidence="1">
    <location>
        <begin position="121"/>
        <end position="139"/>
    </location>
</feature>
<keyword evidence="1" id="KW-0812">Transmembrane</keyword>
<keyword evidence="1" id="KW-0472">Membrane</keyword>
<feature type="transmembrane region" description="Helical" evidence="1">
    <location>
        <begin position="40"/>
        <end position="61"/>
    </location>
</feature>
<dbReference type="HOGENOM" id="CLU_108885_2_1_5"/>
<dbReference type="EMBL" id="CP003075">
    <property type="protein sequence ID" value="AEQ52375.1"/>
    <property type="molecule type" value="Genomic_DNA"/>
</dbReference>
<gene>
    <name evidence="3" type="ordered locus">KKY_2366</name>
</gene>
<dbReference type="AlphaFoldDB" id="G4R8D1"/>
<dbReference type="Pfam" id="PF07331">
    <property type="entry name" value="TctB"/>
    <property type="match status" value="1"/>
</dbReference>
<evidence type="ECO:0000313" key="3">
    <source>
        <dbReference type="EMBL" id="AEQ52375.1"/>
    </source>
</evidence>
<dbReference type="PATRIC" id="fig|1082931.4.peg.2334"/>
<organism evidence="3 4">
    <name type="scientific">Pelagibacterium halotolerans (strain DSM 22347 / JCM 15775 / CGMCC 1.7692 / B2)</name>
    <dbReference type="NCBI Taxonomy" id="1082931"/>
    <lineage>
        <taxon>Bacteria</taxon>
        <taxon>Pseudomonadati</taxon>
        <taxon>Pseudomonadota</taxon>
        <taxon>Alphaproteobacteria</taxon>
        <taxon>Hyphomicrobiales</taxon>
        <taxon>Devosiaceae</taxon>
        <taxon>Pelagibacterium</taxon>
    </lineage>
</organism>
<dbReference type="RefSeq" id="WP_014131524.1">
    <property type="nucleotide sequence ID" value="NC_016078.1"/>
</dbReference>
<feature type="transmembrane region" description="Helical" evidence="1">
    <location>
        <begin position="82"/>
        <end position="115"/>
    </location>
</feature>
<dbReference type="Proteomes" id="UP000008850">
    <property type="component" value="Chromosome"/>
</dbReference>
<reference evidence="3 4" key="1">
    <citation type="journal article" date="2012" name="J. Bacteriol.">
        <title>Complete genome sequence of Pelagibacterium halotolerans B2T.</title>
        <authorList>
            <person name="Huo Y.Y."/>
            <person name="Cheng H."/>
            <person name="Han X.F."/>
            <person name="Jiang X.W."/>
            <person name="Sun C."/>
            <person name="Zhang X.Q."/>
            <person name="Zhu X.F."/>
            <person name="Liu Y.F."/>
            <person name="Li P.F."/>
            <person name="Ni P.X."/>
            <person name="Wu M."/>
        </authorList>
    </citation>
    <scope>NUCLEOTIDE SEQUENCE [LARGE SCALE GENOMIC DNA]</scope>
    <source>
        <strain evidence="4">DSM 22347 / JCM 15775 / CGMCC 1.7692 / B2</strain>
    </source>
</reference>
<proteinExistence type="predicted"/>
<evidence type="ECO:0000313" key="4">
    <source>
        <dbReference type="Proteomes" id="UP000008850"/>
    </source>
</evidence>
<evidence type="ECO:0000256" key="1">
    <source>
        <dbReference type="SAM" id="Phobius"/>
    </source>
</evidence>
<accession>G4R8D1</accession>
<dbReference type="InterPro" id="IPR009936">
    <property type="entry name" value="DUF1468"/>
</dbReference>
<keyword evidence="4" id="KW-1185">Reference proteome</keyword>
<feature type="transmembrane region" description="Helical" evidence="1">
    <location>
        <begin position="7"/>
        <end position="28"/>
    </location>
</feature>